<evidence type="ECO:0000313" key="8">
    <source>
        <dbReference type="EMBL" id="KAA5549488.1"/>
    </source>
</evidence>
<dbReference type="Gene3D" id="2.40.50.100">
    <property type="match status" value="1"/>
</dbReference>
<dbReference type="PROSITE" id="PS51257">
    <property type="entry name" value="PROKAR_LIPOPROTEIN"/>
    <property type="match status" value="1"/>
</dbReference>
<sequence length="379" mass="41896">MNIFKNISWLYVLSAGVFMGACTVKGEVNEKQNALPIVPVTRLITHDTILHNEYVAQIQAVRHIDVRARVNGYLDAILVDEGQPVKKGQPLFRISSQEYQAELARAKANLKTAIAEAKAAELKLSQVQLLVDKKVISKSELEVAKVTLSAANARIDQARSDQDNAQTKLSYTNIKAPFSGVIDRIPFKSGSLISEGTLLTTLSDLKDVYAYFNVSEKEYLNYLKSVQQGTNTRSSVVDLVLADGKNYPLQGKIETVESVFEANTGSIAFRAKFANPNQLLKHNSSGTIRLASDANNVVMVPHKATFEVQDQNFVYVVGKDNKVKTRNFKPKSRFSHYYIVDSGLKPGENIVYEGVQEIRDGAVIKPSFIPMDSILATNP</sequence>
<dbReference type="RefSeq" id="WP_150086547.1">
    <property type="nucleotide sequence ID" value="NZ_VWSF01000001.1"/>
</dbReference>
<dbReference type="Gene3D" id="2.40.420.20">
    <property type="match status" value="1"/>
</dbReference>
<dbReference type="Pfam" id="PF25944">
    <property type="entry name" value="Beta-barrel_RND"/>
    <property type="match status" value="1"/>
</dbReference>
<dbReference type="SUPFAM" id="SSF111369">
    <property type="entry name" value="HlyD-like secretion proteins"/>
    <property type="match status" value="1"/>
</dbReference>
<dbReference type="InterPro" id="IPR058624">
    <property type="entry name" value="MdtA-like_HH"/>
</dbReference>
<dbReference type="AlphaFoldDB" id="A0A5M6DPT0"/>
<dbReference type="Gene3D" id="1.10.287.470">
    <property type="entry name" value="Helix hairpin bin"/>
    <property type="match status" value="1"/>
</dbReference>
<evidence type="ECO:0000259" key="7">
    <source>
        <dbReference type="Pfam" id="PF25967"/>
    </source>
</evidence>
<feature type="domain" description="Multidrug resistance protein MdtA-like C-terminal permuted SH3" evidence="7">
    <location>
        <begin position="296"/>
        <end position="356"/>
    </location>
</feature>
<evidence type="ECO:0000256" key="1">
    <source>
        <dbReference type="ARBA" id="ARBA00004196"/>
    </source>
</evidence>
<reference evidence="8 9" key="1">
    <citation type="submission" date="2019-09" db="EMBL/GenBank/DDBJ databases">
        <title>Genome sequence and assembly of Adhaeribacter sp.</title>
        <authorList>
            <person name="Chhetri G."/>
        </authorList>
    </citation>
    <scope>NUCLEOTIDE SEQUENCE [LARGE SCALE GENOMIC DNA]</scope>
    <source>
        <strain evidence="8 9">DK36</strain>
    </source>
</reference>
<proteinExistence type="inferred from homology"/>
<feature type="domain" description="Multidrug resistance protein MdtA-like beta-barrel" evidence="6">
    <location>
        <begin position="208"/>
        <end position="291"/>
    </location>
</feature>
<dbReference type="InterPro" id="IPR058625">
    <property type="entry name" value="MdtA-like_BSH"/>
</dbReference>
<evidence type="ECO:0000259" key="6">
    <source>
        <dbReference type="Pfam" id="PF25944"/>
    </source>
</evidence>
<dbReference type="NCBIfam" id="TIGR01730">
    <property type="entry name" value="RND_mfp"/>
    <property type="match status" value="1"/>
</dbReference>
<dbReference type="PANTHER" id="PTHR30158:SF23">
    <property type="entry name" value="MULTIDRUG RESISTANCE PROTEIN MEXA"/>
    <property type="match status" value="1"/>
</dbReference>
<evidence type="ECO:0000256" key="3">
    <source>
        <dbReference type="SAM" id="Coils"/>
    </source>
</evidence>
<gene>
    <name evidence="8" type="ORF">F0145_02570</name>
</gene>
<dbReference type="Gene3D" id="2.40.30.170">
    <property type="match status" value="1"/>
</dbReference>
<dbReference type="PANTHER" id="PTHR30158">
    <property type="entry name" value="ACRA/E-RELATED COMPONENT OF DRUG EFFLUX TRANSPORTER"/>
    <property type="match status" value="1"/>
</dbReference>
<evidence type="ECO:0000313" key="9">
    <source>
        <dbReference type="Proteomes" id="UP000323426"/>
    </source>
</evidence>
<keyword evidence="3" id="KW-0175">Coiled coil</keyword>
<dbReference type="Pfam" id="PF25917">
    <property type="entry name" value="BSH_RND"/>
    <property type="match status" value="1"/>
</dbReference>
<dbReference type="Proteomes" id="UP000323426">
    <property type="component" value="Unassembled WGS sequence"/>
</dbReference>
<comment type="caution">
    <text evidence="8">The sequence shown here is derived from an EMBL/GenBank/DDBJ whole genome shotgun (WGS) entry which is preliminary data.</text>
</comment>
<organism evidence="8 9">
    <name type="scientific">Adhaeribacter rhizoryzae</name>
    <dbReference type="NCBI Taxonomy" id="2607907"/>
    <lineage>
        <taxon>Bacteria</taxon>
        <taxon>Pseudomonadati</taxon>
        <taxon>Bacteroidota</taxon>
        <taxon>Cytophagia</taxon>
        <taxon>Cytophagales</taxon>
        <taxon>Hymenobacteraceae</taxon>
        <taxon>Adhaeribacter</taxon>
    </lineage>
</organism>
<dbReference type="InterPro" id="IPR058627">
    <property type="entry name" value="MdtA-like_C"/>
</dbReference>
<feature type="domain" description="Multidrug resistance protein MdtA-like alpha-helical hairpin" evidence="4">
    <location>
        <begin position="103"/>
        <end position="172"/>
    </location>
</feature>
<protein>
    <submittedName>
        <fullName evidence="8">Efflux RND transporter periplasmic adaptor subunit</fullName>
    </submittedName>
</protein>
<dbReference type="GO" id="GO:0005886">
    <property type="term" value="C:plasma membrane"/>
    <property type="evidence" value="ECO:0007669"/>
    <property type="project" value="TreeGrafter"/>
</dbReference>
<accession>A0A5M6DPT0</accession>
<dbReference type="InterPro" id="IPR058626">
    <property type="entry name" value="MdtA-like_b-barrel"/>
</dbReference>
<dbReference type="InterPro" id="IPR006143">
    <property type="entry name" value="RND_pump_MFP"/>
</dbReference>
<dbReference type="Pfam" id="PF25967">
    <property type="entry name" value="RND-MFP_C"/>
    <property type="match status" value="1"/>
</dbReference>
<dbReference type="Pfam" id="PF25876">
    <property type="entry name" value="HH_MFP_RND"/>
    <property type="match status" value="1"/>
</dbReference>
<comment type="similarity">
    <text evidence="2">Belongs to the membrane fusion protein (MFP) (TC 8.A.1) family.</text>
</comment>
<feature type="domain" description="Multidrug resistance protein MdtA-like barrel-sandwich hybrid" evidence="5">
    <location>
        <begin position="62"/>
        <end position="197"/>
    </location>
</feature>
<dbReference type="GO" id="GO:0030313">
    <property type="term" value="C:cell envelope"/>
    <property type="evidence" value="ECO:0007669"/>
    <property type="project" value="UniProtKB-SubCell"/>
</dbReference>
<feature type="coiled-coil region" evidence="3">
    <location>
        <begin position="96"/>
        <end position="168"/>
    </location>
</feature>
<dbReference type="GO" id="GO:0022857">
    <property type="term" value="F:transmembrane transporter activity"/>
    <property type="evidence" value="ECO:0007669"/>
    <property type="project" value="InterPro"/>
</dbReference>
<dbReference type="GO" id="GO:0046677">
    <property type="term" value="P:response to antibiotic"/>
    <property type="evidence" value="ECO:0007669"/>
    <property type="project" value="TreeGrafter"/>
</dbReference>
<dbReference type="EMBL" id="VWSF01000001">
    <property type="protein sequence ID" value="KAA5549488.1"/>
    <property type="molecule type" value="Genomic_DNA"/>
</dbReference>
<comment type="subcellular location">
    <subcellularLocation>
        <location evidence="1">Cell envelope</location>
    </subcellularLocation>
</comment>
<evidence type="ECO:0000259" key="4">
    <source>
        <dbReference type="Pfam" id="PF25876"/>
    </source>
</evidence>
<keyword evidence="9" id="KW-1185">Reference proteome</keyword>
<evidence type="ECO:0000259" key="5">
    <source>
        <dbReference type="Pfam" id="PF25917"/>
    </source>
</evidence>
<evidence type="ECO:0000256" key="2">
    <source>
        <dbReference type="ARBA" id="ARBA00009477"/>
    </source>
</evidence>
<name>A0A5M6DPT0_9BACT</name>